<evidence type="ECO:0000256" key="1">
    <source>
        <dbReference type="ARBA" id="ARBA00000900"/>
    </source>
</evidence>
<evidence type="ECO:0000256" key="7">
    <source>
        <dbReference type="ARBA" id="ARBA00022490"/>
    </source>
</evidence>
<dbReference type="InterPro" id="IPR039795">
    <property type="entry name" value="LTN1/Rkr1"/>
</dbReference>
<keyword evidence="12 16" id="KW-0833">Ubl conjugation pathway</keyword>
<comment type="function">
    <text evidence="14">E3 ubiquitin-protein ligase component of the ribosome quality control complex (RQC), a ribosome-associated complex that mediates ubiquitination and extraction of incompletely synthesized nascent chains for proteasomal degradation. Mediates ubiquitination of proteins derived from mRNAs lacking stop codons (non-stop proteins) and other translation arrest products induced by poly-lysine sequences and tandem rare codons. Ubiquitination leads to CDC48 recruitment for extraction and degradation of the incomplete translation product. May indirectly play a role in chromatin function and transcription.</text>
</comment>
<dbReference type="InterPro" id="IPR054476">
    <property type="entry name" value="Ltn1_N"/>
</dbReference>
<evidence type="ECO:0000256" key="6">
    <source>
        <dbReference type="ARBA" id="ARBA00017157"/>
    </source>
</evidence>
<dbReference type="Pfam" id="PF23009">
    <property type="entry name" value="UBC_like"/>
    <property type="match status" value="1"/>
</dbReference>
<evidence type="ECO:0000256" key="3">
    <source>
        <dbReference type="ARBA" id="ARBA00004906"/>
    </source>
</evidence>
<keyword evidence="7" id="KW-0963">Cytoplasm</keyword>
<dbReference type="InterPro" id="IPR016024">
    <property type="entry name" value="ARM-type_fold"/>
</dbReference>
<evidence type="ECO:0000256" key="17">
    <source>
        <dbReference type="SAM" id="MobiDB-lite"/>
    </source>
</evidence>
<dbReference type="InterPro" id="IPR013083">
    <property type="entry name" value="Znf_RING/FYVE/PHD"/>
</dbReference>
<evidence type="ECO:0000259" key="18">
    <source>
        <dbReference type="PROSITE" id="PS50089"/>
    </source>
</evidence>
<keyword evidence="20" id="KW-1185">Reference proteome</keyword>
<dbReference type="InterPro" id="IPR011016">
    <property type="entry name" value="Znf_RING-CH"/>
</dbReference>
<dbReference type="InterPro" id="IPR054478">
    <property type="entry name" value="LTN1_UBC"/>
</dbReference>
<proteinExistence type="inferred from homology"/>
<feature type="compositionally biased region" description="Polar residues" evidence="17">
    <location>
        <begin position="1"/>
        <end position="10"/>
    </location>
</feature>
<dbReference type="SUPFAM" id="SSF48371">
    <property type="entry name" value="ARM repeat"/>
    <property type="match status" value="2"/>
</dbReference>
<feature type="region of interest" description="Disordered" evidence="17">
    <location>
        <begin position="432"/>
        <end position="463"/>
    </location>
</feature>
<evidence type="ECO:0000256" key="13">
    <source>
        <dbReference type="ARBA" id="ARBA00022833"/>
    </source>
</evidence>
<evidence type="ECO:0000256" key="11">
    <source>
        <dbReference type="ARBA" id="ARBA00022771"/>
    </source>
</evidence>
<feature type="compositionally biased region" description="Acidic residues" evidence="17">
    <location>
        <begin position="435"/>
        <end position="452"/>
    </location>
</feature>
<comment type="similarity">
    <text evidence="4 16">Belongs to the LTN1 family.</text>
</comment>
<name>A0A4R0RRG0_9APHY</name>
<dbReference type="STRING" id="92696.A0A4R0RRG0"/>
<dbReference type="PANTHER" id="PTHR12389:SF0">
    <property type="entry name" value="E3 UBIQUITIN-PROTEIN LIGASE LISTERIN"/>
    <property type="match status" value="1"/>
</dbReference>
<evidence type="ECO:0000256" key="9">
    <source>
        <dbReference type="ARBA" id="ARBA00022723"/>
    </source>
</evidence>
<dbReference type="OrthoDB" id="6108at2759"/>
<dbReference type="Pfam" id="PF22999">
    <property type="entry name" value="LTN1_E3_ligase_6th"/>
    <property type="match status" value="1"/>
</dbReference>
<evidence type="ECO:0000256" key="2">
    <source>
        <dbReference type="ARBA" id="ARBA00004514"/>
    </source>
</evidence>
<dbReference type="InterPro" id="IPR054477">
    <property type="entry name" value="LTN1_E3_ligase_6th"/>
</dbReference>
<dbReference type="GO" id="GO:0061630">
    <property type="term" value="F:ubiquitin protein ligase activity"/>
    <property type="evidence" value="ECO:0007669"/>
    <property type="project" value="UniProtKB-UniRule"/>
</dbReference>
<dbReference type="EMBL" id="RWJN01000055">
    <property type="protein sequence ID" value="TCD68845.1"/>
    <property type="molecule type" value="Genomic_DNA"/>
</dbReference>
<gene>
    <name evidence="19" type="ORF">EIP91_009559</name>
</gene>
<dbReference type="CDD" id="cd16491">
    <property type="entry name" value="RING-CH-C4HC3_LTN1"/>
    <property type="match status" value="1"/>
</dbReference>
<dbReference type="GO" id="GO:0016567">
    <property type="term" value="P:protein ubiquitination"/>
    <property type="evidence" value="ECO:0007669"/>
    <property type="project" value="UniProtKB-UniPathway"/>
</dbReference>
<dbReference type="InterPro" id="IPR039804">
    <property type="entry name" value="RING-CH-C4HC3_LTN1"/>
</dbReference>
<protein>
    <recommendedName>
        <fullName evidence="6 16">E3 ubiquitin-protein ligase listerin</fullName>
        <ecNumber evidence="5 16">2.3.2.27</ecNumber>
    </recommendedName>
    <alternativeName>
        <fullName evidence="16">RING-type E3 ubiquitin transferase listerin</fullName>
    </alternativeName>
</protein>
<evidence type="ECO:0000313" key="20">
    <source>
        <dbReference type="Proteomes" id="UP000292702"/>
    </source>
</evidence>
<dbReference type="GO" id="GO:1990112">
    <property type="term" value="C:RQC complex"/>
    <property type="evidence" value="ECO:0007669"/>
    <property type="project" value="UniProtKB-UniRule"/>
</dbReference>
<dbReference type="Proteomes" id="UP000292702">
    <property type="component" value="Unassembled WGS sequence"/>
</dbReference>
<evidence type="ECO:0000256" key="5">
    <source>
        <dbReference type="ARBA" id="ARBA00012483"/>
    </source>
</evidence>
<evidence type="ECO:0000256" key="15">
    <source>
        <dbReference type="PROSITE-ProRule" id="PRU00175"/>
    </source>
</evidence>
<comment type="catalytic activity">
    <reaction evidence="1 16">
        <text>S-ubiquitinyl-[E2 ubiquitin-conjugating enzyme]-L-cysteine + [acceptor protein]-L-lysine = [E2 ubiquitin-conjugating enzyme]-L-cysteine + N(6)-ubiquitinyl-[acceptor protein]-L-lysine.</text>
        <dbReference type="EC" id="2.3.2.27"/>
    </reaction>
</comment>
<comment type="pathway">
    <text evidence="3 16">Protein modification; protein ubiquitination.</text>
</comment>
<feature type="domain" description="RING-type" evidence="18">
    <location>
        <begin position="1702"/>
        <end position="1749"/>
    </location>
</feature>
<dbReference type="GO" id="GO:1990116">
    <property type="term" value="P:ribosome-associated ubiquitin-dependent protein catabolic process"/>
    <property type="evidence" value="ECO:0007669"/>
    <property type="project" value="UniProtKB-UniRule"/>
</dbReference>
<comment type="caution">
    <text evidence="19">The sequence shown here is derived from an EMBL/GenBank/DDBJ whole genome shotgun (WGS) entry which is preliminary data.</text>
</comment>
<dbReference type="GO" id="GO:0043023">
    <property type="term" value="F:ribosomal large subunit binding"/>
    <property type="evidence" value="ECO:0007669"/>
    <property type="project" value="TreeGrafter"/>
</dbReference>
<organism evidence="19 20">
    <name type="scientific">Steccherinum ochraceum</name>
    <dbReference type="NCBI Taxonomy" id="92696"/>
    <lineage>
        <taxon>Eukaryota</taxon>
        <taxon>Fungi</taxon>
        <taxon>Dikarya</taxon>
        <taxon>Basidiomycota</taxon>
        <taxon>Agaricomycotina</taxon>
        <taxon>Agaricomycetes</taxon>
        <taxon>Polyporales</taxon>
        <taxon>Steccherinaceae</taxon>
        <taxon>Steccherinum</taxon>
    </lineage>
</organism>
<comment type="subcellular location">
    <subcellularLocation>
        <location evidence="2">Cytoplasm</location>
        <location evidence="2">Cytosol</location>
    </subcellularLocation>
</comment>
<dbReference type="SMART" id="SM01197">
    <property type="entry name" value="FANCL_C"/>
    <property type="match status" value="1"/>
</dbReference>
<comment type="function">
    <text evidence="16">E3 ubiquitin-protein ligase. Component of the ribosome quality control complex (RQC), a ribosome-associated complex that mediates ubiquitination and extraction of incompletely synthesized nascent chains for proteasomal degradation.</text>
</comment>
<evidence type="ECO:0000256" key="14">
    <source>
        <dbReference type="ARBA" id="ARBA00055150"/>
    </source>
</evidence>
<comment type="subunit">
    <text evidence="16">Component of the ribosome quality control complex (RQC).</text>
</comment>
<dbReference type="Pfam" id="PF22958">
    <property type="entry name" value="Ltn1_1st"/>
    <property type="match status" value="2"/>
</dbReference>
<accession>A0A4R0RRG0</accession>
<dbReference type="PANTHER" id="PTHR12389">
    <property type="entry name" value="ZINC FINGER PROTEIN 294"/>
    <property type="match status" value="1"/>
</dbReference>
<evidence type="ECO:0000256" key="12">
    <source>
        <dbReference type="ARBA" id="ARBA00022786"/>
    </source>
</evidence>
<keyword evidence="9 16" id="KW-0479">Metal-binding</keyword>
<evidence type="ECO:0000256" key="4">
    <source>
        <dbReference type="ARBA" id="ARBA00007997"/>
    </source>
</evidence>
<feature type="compositionally biased region" description="Basic residues" evidence="17">
    <location>
        <begin position="35"/>
        <end position="45"/>
    </location>
</feature>
<keyword evidence="13 16" id="KW-0862">Zinc</keyword>
<dbReference type="InterPro" id="IPR001841">
    <property type="entry name" value="Znf_RING"/>
</dbReference>
<dbReference type="UniPathway" id="UPA00143"/>
<dbReference type="Pfam" id="PF13639">
    <property type="entry name" value="zf-RING_2"/>
    <property type="match status" value="1"/>
</dbReference>
<feature type="region of interest" description="Disordered" evidence="17">
    <location>
        <begin position="1"/>
        <end position="49"/>
    </location>
</feature>
<dbReference type="Gene3D" id="3.30.40.10">
    <property type="entry name" value="Zinc/RING finger domain, C3HC4 (zinc finger)"/>
    <property type="match status" value="1"/>
</dbReference>
<evidence type="ECO:0000256" key="8">
    <source>
        <dbReference type="ARBA" id="ARBA00022679"/>
    </source>
</evidence>
<dbReference type="GO" id="GO:0008270">
    <property type="term" value="F:zinc ion binding"/>
    <property type="evidence" value="ECO:0007669"/>
    <property type="project" value="UniProtKB-KW"/>
</dbReference>
<dbReference type="SMART" id="SM00744">
    <property type="entry name" value="RINGv"/>
    <property type="match status" value="1"/>
</dbReference>
<sequence>MAKGVSSASRGTRKKHAKKAAAANGDPEGAMPKEKKPKGKKGKEVRKKEYIPPVKPAPALLDPLDTLGIAQRISPELLVVLRRLAKKDSITKRRALEELQADWVDKARVETSRVHELVEVIPVWFHHMPALFIHPSRRIRTLAVSLYSSLLHLPSPMPDQLLFFMQEIASSDQAELILGTWRTAAHDVDRQISSSARQSWDSFVSIRGPSIQPETSSAPKMKLSLDFNSFSTIWSFVQRMILDPSAIYLSVNPPAPVVPPPPTHRNIGGRAVVQAKKDEESGTRSRGEDDEENELDRNALLRIGALGAAEWALNTLVAISQDEKQIEEFISPLDNPALWTALHSSQNAPFVTAEIQSFGWNQPGVRKSAWSLIETIMSTCKAHITPLLSSLSTAILRSAWTEIDPLVRRTMWKPLLMFIREFPNSWELEASAHEQDDDADDEGSASEDEDASEPAVQHKQPPASISKAYPEFLQFLELGCGGSPVQGYPAVLIILSTIPPRILASVHPPVPSFLTSFWAAVDGRALSGLDRTEASLAFLTSLLECVVFLARRILKDPAASVLLDGTAAETARSLVSDQVSKVWEEITSSKLKLDTRRAADELAKMLQGLQKTDEGLFDAAWDTLTSSLKEQLIVTDKPLPDLVSTSLTVFSKRFERGSHPAQAAATLTSDVLHTIVSLVGDILEKDEVPSSEYINSLLAVLDTFGSLLFQDEELAPAIDDTVVSHTSRILAISPPLLFLYFSHRKDEQLCNDLWGNLLLSISQDNETSEATLKPLLEAVENGSVPAFMRPKADELEKTVSLLLAEALTRHEADAALDVVRRILRNHASICETFSAHADVALHDNLTLPLETFAAPLTLLNTIVETHDIDIFPLDSTTTLLPNLLLFAHLVPRFRAMDASLKTSADVLWRSWLSQATEEDINAVNAVIKSSVRDVMSDCFALARPLHLIQLVSSRASGLDVDVVKDIFPSRKELDAMLDTLPTSPADPSMAVLDPMILPGEADEEGLQSVTDSFGYSSYARIVVAISFYLMEDRQAAKENIWMLRHLLATSQYAYEVLQIPSTQSAVFGSTVAPSALQEFTTRTQQLLAYLLTSTIEDGWLPRFIASLSSGQRSSPSNDIGDLIYDLVLDGAGRDSMRESRILRTLLQHTLAQAGPTKQDGDQLIAIARKLETRAPYAALALVYSVTKFCPESPRLDRYRNELAAGLFGVPASKANTNGLWLLRRLVAVAPDPESDIIFLPTPRAVNLMKACQQWIGSDEDIDEELEIEMTSVFIHLAPILQNVPGAHWDFIFDIMDNNLEGASLDDPATLPALARTLRLFLAIQELAASNKTLHATWQEKERTQLTIIRDLISQKPVEKKSGPLSACRELAITICQNLPESLIEKETLSQMCHLVTDSSQSVQQMAYHMLRGAATKHTEYIVVEAAVDTETEVKPVLPDELIDILQQTIQAVEEKDELYGPSSFANLLAWMLIFDLFTNASLKVKSSYIEHLQRLNLISDHFLPHVLGILGLYGGVTRAFKLDIWAVEEFYLDLYSSETPHSLQLLAAHLYFRALMTVPSLFRSWLLDCRDRQLSSAVTSYTSNYFSPAIIRTELAQVKSTATAAELVDENMKVKVANAVNEVTASYAVDEYQLELKITLPSDWPLHSIEIQDKRIGVSEDRWRAWILGVRQILTFRSGTIVDGLSFFKKNVASHFEGQTECAICYSMISATDSSLPKKPCKTCKNRFHAGCLYKWFSTSHSSSCPLCRSEIMN</sequence>
<evidence type="ECO:0000256" key="16">
    <source>
        <dbReference type="RuleBase" id="RU367090"/>
    </source>
</evidence>
<dbReference type="EC" id="2.3.2.27" evidence="5 16"/>
<reference evidence="19 20" key="1">
    <citation type="submission" date="2018-11" db="EMBL/GenBank/DDBJ databases">
        <title>Genome assembly of Steccherinum ochraceum LE-BIN_3174, the white-rot fungus of the Steccherinaceae family (The Residual Polyporoid clade, Polyporales, Basidiomycota).</title>
        <authorList>
            <person name="Fedorova T.V."/>
            <person name="Glazunova O.A."/>
            <person name="Landesman E.O."/>
            <person name="Moiseenko K.V."/>
            <person name="Psurtseva N.V."/>
            <person name="Savinova O.S."/>
            <person name="Shakhova N.V."/>
            <person name="Tyazhelova T.V."/>
            <person name="Vasina D.V."/>
        </authorList>
    </citation>
    <scope>NUCLEOTIDE SEQUENCE [LARGE SCALE GENOMIC DNA]</scope>
    <source>
        <strain evidence="19 20">LE-BIN_3174</strain>
    </source>
</reference>
<feature type="region of interest" description="Disordered" evidence="17">
    <location>
        <begin position="264"/>
        <end position="294"/>
    </location>
</feature>
<dbReference type="GO" id="GO:0005829">
    <property type="term" value="C:cytosol"/>
    <property type="evidence" value="ECO:0007669"/>
    <property type="project" value="UniProtKB-SubCell"/>
</dbReference>
<keyword evidence="11 15" id="KW-0863">Zinc-finger</keyword>
<keyword evidence="8 16" id="KW-0808">Transferase</keyword>
<keyword evidence="10" id="KW-0677">Repeat</keyword>
<feature type="compositionally biased region" description="Basic and acidic residues" evidence="17">
    <location>
        <begin position="275"/>
        <end position="287"/>
    </location>
</feature>
<evidence type="ECO:0000256" key="10">
    <source>
        <dbReference type="ARBA" id="ARBA00022737"/>
    </source>
</evidence>
<feature type="compositionally biased region" description="Low complexity" evidence="17">
    <location>
        <begin position="20"/>
        <end position="30"/>
    </location>
</feature>
<dbReference type="SUPFAM" id="SSF57850">
    <property type="entry name" value="RING/U-box"/>
    <property type="match status" value="1"/>
</dbReference>
<evidence type="ECO:0000313" key="19">
    <source>
        <dbReference type="EMBL" id="TCD68845.1"/>
    </source>
</evidence>
<dbReference type="GO" id="GO:0072344">
    <property type="term" value="P:rescue of stalled ribosome"/>
    <property type="evidence" value="ECO:0007669"/>
    <property type="project" value="UniProtKB-UniRule"/>
</dbReference>
<dbReference type="FunFam" id="3.30.40.10:FF:000038">
    <property type="entry name" value="E3 ubiquitin-protein ligase listerin"/>
    <property type="match status" value="1"/>
</dbReference>
<dbReference type="PROSITE" id="PS50089">
    <property type="entry name" value="ZF_RING_2"/>
    <property type="match status" value="1"/>
</dbReference>